<evidence type="ECO:0000313" key="5">
    <source>
        <dbReference type="EMBL" id="KAG0495118.1"/>
    </source>
</evidence>
<feature type="region of interest" description="Disordered" evidence="2">
    <location>
        <begin position="1"/>
        <end position="25"/>
    </location>
</feature>
<dbReference type="Pfam" id="PF13639">
    <property type="entry name" value="zf-RING_2"/>
    <property type="match status" value="1"/>
</dbReference>
<dbReference type="PROSITE" id="PS50089">
    <property type="entry name" value="ZF_RING_2"/>
    <property type="match status" value="1"/>
</dbReference>
<dbReference type="InterPro" id="IPR001841">
    <property type="entry name" value="Znf_RING"/>
</dbReference>
<dbReference type="InterPro" id="IPR013083">
    <property type="entry name" value="Znf_RING/FYVE/PHD"/>
</dbReference>
<protein>
    <recommendedName>
        <fullName evidence="4">RING-type domain-containing protein</fullName>
    </recommendedName>
</protein>
<dbReference type="Gene3D" id="3.30.40.10">
    <property type="entry name" value="Zinc/RING finger domain, C3HC4 (zinc finger)"/>
    <property type="match status" value="1"/>
</dbReference>
<dbReference type="GO" id="GO:0016567">
    <property type="term" value="P:protein ubiquitination"/>
    <property type="evidence" value="ECO:0007669"/>
    <property type="project" value="InterPro"/>
</dbReference>
<evidence type="ECO:0000259" key="4">
    <source>
        <dbReference type="PROSITE" id="PS50089"/>
    </source>
</evidence>
<name>A0A835RQY0_VANPL</name>
<dbReference type="GO" id="GO:0016740">
    <property type="term" value="F:transferase activity"/>
    <property type="evidence" value="ECO:0007669"/>
    <property type="project" value="InterPro"/>
</dbReference>
<dbReference type="SMART" id="SM00184">
    <property type="entry name" value="RING"/>
    <property type="match status" value="1"/>
</dbReference>
<keyword evidence="1" id="KW-0863">Zinc-finger</keyword>
<keyword evidence="1" id="KW-0862">Zinc</keyword>
<proteinExistence type="predicted"/>
<keyword evidence="3" id="KW-0472">Membrane</keyword>
<dbReference type="OrthoDB" id="8062037at2759"/>
<evidence type="ECO:0000256" key="3">
    <source>
        <dbReference type="SAM" id="Phobius"/>
    </source>
</evidence>
<comment type="caution">
    <text evidence="5">The sequence shown here is derived from an EMBL/GenBank/DDBJ whole genome shotgun (WGS) entry which is preliminary data.</text>
</comment>
<evidence type="ECO:0000256" key="1">
    <source>
        <dbReference type="PROSITE-ProRule" id="PRU00175"/>
    </source>
</evidence>
<dbReference type="SUPFAM" id="SSF57850">
    <property type="entry name" value="RING/U-box"/>
    <property type="match status" value="1"/>
</dbReference>
<dbReference type="Proteomes" id="UP000639772">
    <property type="component" value="Unassembled WGS sequence"/>
</dbReference>
<gene>
    <name evidence="5" type="ORF">HPP92_006112</name>
</gene>
<dbReference type="CDD" id="cd16461">
    <property type="entry name" value="RING-H2_EL5-like"/>
    <property type="match status" value="1"/>
</dbReference>
<organism evidence="5 6">
    <name type="scientific">Vanilla planifolia</name>
    <name type="common">Vanilla</name>
    <dbReference type="NCBI Taxonomy" id="51239"/>
    <lineage>
        <taxon>Eukaryota</taxon>
        <taxon>Viridiplantae</taxon>
        <taxon>Streptophyta</taxon>
        <taxon>Embryophyta</taxon>
        <taxon>Tracheophyta</taxon>
        <taxon>Spermatophyta</taxon>
        <taxon>Magnoliopsida</taxon>
        <taxon>Liliopsida</taxon>
        <taxon>Asparagales</taxon>
        <taxon>Orchidaceae</taxon>
        <taxon>Vanilloideae</taxon>
        <taxon>Vanilleae</taxon>
        <taxon>Vanilla</taxon>
    </lineage>
</organism>
<accession>A0A835RQY0</accession>
<feature type="domain" description="RING-type" evidence="4">
    <location>
        <begin position="135"/>
        <end position="177"/>
    </location>
</feature>
<dbReference type="AlphaFoldDB" id="A0A835RQY0"/>
<keyword evidence="3" id="KW-1133">Transmembrane helix</keyword>
<dbReference type="PANTHER" id="PTHR46592">
    <property type="entry name" value="RING-H2 FINGER PROTEIN ATL67"/>
    <property type="match status" value="1"/>
</dbReference>
<dbReference type="InterPro" id="IPR044289">
    <property type="entry name" value="ATL67-70"/>
</dbReference>
<feature type="compositionally biased region" description="Low complexity" evidence="2">
    <location>
        <begin position="9"/>
        <end position="25"/>
    </location>
</feature>
<dbReference type="PANTHER" id="PTHR46592:SF6">
    <property type="entry name" value="RING-H2 FINGER PROTEIN ATL67"/>
    <property type="match status" value="1"/>
</dbReference>
<feature type="transmembrane region" description="Helical" evidence="3">
    <location>
        <begin position="36"/>
        <end position="61"/>
    </location>
</feature>
<evidence type="ECO:0000313" key="6">
    <source>
        <dbReference type="Proteomes" id="UP000639772"/>
    </source>
</evidence>
<dbReference type="GO" id="GO:0008270">
    <property type="term" value="F:zinc ion binding"/>
    <property type="evidence" value="ECO:0007669"/>
    <property type="project" value="UniProtKB-KW"/>
</dbReference>
<sequence>MSLSGDLPSASSVPFSSSSSSSSSSSLSRSIGNLGLGYATAIALGLLVLLSTLLFASYFFCRAFSRRRRIPTPNATVDASGGAILPRSVFSAEDDAEEGPGFGSSAGLDSSDIASYPKFSFSVAAKAKGKGDGICAVCLCDYREGEMLMMMPDCGHFFHLMCIDAWLRINPSCPVCRNSPMQTPVSTPLSETGVYEWR</sequence>
<evidence type="ECO:0000256" key="2">
    <source>
        <dbReference type="SAM" id="MobiDB-lite"/>
    </source>
</evidence>
<reference evidence="5 6" key="1">
    <citation type="journal article" date="2020" name="Nat. Food">
        <title>A phased Vanilla planifolia genome enables genetic improvement of flavour and production.</title>
        <authorList>
            <person name="Hasing T."/>
            <person name="Tang H."/>
            <person name="Brym M."/>
            <person name="Khazi F."/>
            <person name="Huang T."/>
            <person name="Chambers A.H."/>
        </authorList>
    </citation>
    <scope>NUCLEOTIDE SEQUENCE [LARGE SCALE GENOMIC DNA]</scope>
    <source>
        <tissue evidence="5">Leaf</tissue>
    </source>
</reference>
<keyword evidence="1" id="KW-0479">Metal-binding</keyword>
<dbReference type="EMBL" id="JADCNM010000002">
    <property type="protein sequence ID" value="KAG0495118.1"/>
    <property type="molecule type" value="Genomic_DNA"/>
</dbReference>
<keyword evidence="3" id="KW-0812">Transmembrane</keyword>